<evidence type="ECO:0000256" key="4">
    <source>
        <dbReference type="ARBA" id="ARBA00022989"/>
    </source>
</evidence>
<feature type="domain" description="ABC3 transporter permease C-terminal" evidence="7">
    <location>
        <begin position="205"/>
        <end position="318"/>
    </location>
</feature>
<feature type="transmembrane region" description="Helical" evidence="6">
    <location>
        <begin position="652"/>
        <end position="671"/>
    </location>
</feature>
<reference evidence="8" key="1">
    <citation type="journal article" date="2014" name="Int. J. Syst. Evol. Microbiol.">
        <title>Complete genome sequence of Corynebacterium casei LMG S-19264T (=DSM 44701T), isolated from a smear-ripened cheese.</title>
        <authorList>
            <consortium name="US DOE Joint Genome Institute (JGI-PGF)"/>
            <person name="Walter F."/>
            <person name="Albersmeier A."/>
            <person name="Kalinowski J."/>
            <person name="Ruckert C."/>
        </authorList>
    </citation>
    <scope>NUCLEOTIDE SEQUENCE</scope>
    <source>
        <strain evidence="8">JCM 3086</strain>
    </source>
</reference>
<name>A0A917NLD7_9ACTN</name>
<dbReference type="InterPro" id="IPR003838">
    <property type="entry name" value="ABC3_permease_C"/>
</dbReference>
<keyword evidence="3 6" id="KW-0812">Transmembrane</keyword>
<reference evidence="8" key="2">
    <citation type="submission" date="2020-09" db="EMBL/GenBank/DDBJ databases">
        <authorList>
            <person name="Sun Q."/>
            <person name="Ohkuma M."/>
        </authorList>
    </citation>
    <scope>NUCLEOTIDE SEQUENCE</scope>
    <source>
        <strain evidence="8">JCM 3086</strain>
    </source>
</reference>
<proteinExistence type="predicted"/>
<evidence type="ECO:0000313" key="8">
    <source>
        <dbReference type="EMBL" id="GGJ09405.1"/>
    </source>
</evidence>
<feature type="transmembrane region" description="Helical" evidence="6">
    <location>
        <begin position="700"/>
        <end position="726"/>
    </location>
</feature>
<dbReference type="Proteomes" id="UP000657574">
    <property type="component" value="Unassembled WGS sequence"/>
</dbReference>
<feature type="transmembrane region" description="Helical" evidence="6">
    <location>
        <begin position="25"/>
        <end position="48"/>
    </location>
</feature>
<evidence type="ECO:0000256" key="2">
    <source>
        <dbReference type="ARBA" id="ARBA00022475"/>
    </source>
</evidence>
<feature type="transmembrane region" description="Helical" evidence="6">
    <location>
        <begin position="254"/>
        <end position="276"/>
    </location>
</feature>
<sequence length="775" mass="82485">MRARQWARDLAMGARFAFTGGREGWVRVLLTAVGVGLGVALLLLTTAIPSALNVRHEREEARLDYTYSSKRVPKADDTFVIADTDTVFRDKDVRGRLVEPEGPRAPLPPGLATYPAPGEMAVSPALKELLASDGAKLLRERLPYRISATIGESGLIGSRELAYYAGAEGLAAKIDGSRVARIDAYGDPNPTPSETDPVLVLLVLVVFVVLLMPVAVFIAAAVRFGGERRDRRLAALRLVGSDSGMTRRIAAGEALAGALLGLVLGTVFFLIGRQVAGSVEVLGTSVFPSYLNPSPLLAVLVAVAVPAAAVLVTLFALRGVVIEPLGVVRTARPARRRLWWRLLLPLGGLVLLYPMIGQGRNNGNFNQYLVTGGVILILVGITALLPWIVEAVVARLGSGAVAWQLAVRRLQLSSGTAARMVNGIAVAVAGAIALQMLFAGVQGDYTKNSTNDLTRAQMQVGLPHGYPLAMAAEKFRETKGVGKVIALSGDYIGDRRRDPEHTTQVTIGDCTALREVATLPACHDGDVFVLRGGEYDTDTPTLATAGRKMYFDPSYGDSPGAATPWTVPAHLKQAQSIDDPTGVRRGGFLLTPSALPGTAKSVRGQIYLSLDESVTDVREYVRNTSAGIDTTVDPMVWAATQQARKFTSIRTGLFVGATCVLALIGASLLVSQLEQLRERRKLLSSLVAFGTRRRTLGLSVLWQTAVPIALGLLLASVVGLALGAVLLRMTRVPVVVDWASVLAMTGIGAAIVLVVTLLSMPPLMRLMRADGLRTE</sequence>
<gene>
    <name evidence="8" type="ORF">GCM10010121_019670</name>
</gene>
<evidence type="ECO:0000259" key="7">
    <source>
        <dbReference type="Pfam" id="PF02687"/>
    </source>
</evidence>
<dbReference type="Pfam" id="PF02687">
    <property type="entry name" value="FtsX"/>
    <property type="match status" value="2"/>
</dbReference>
<keyword evidence="2" id="KW-1003">Cell membrane</keyword>
<dbReference type="RefSeq" id="WP_189310714.1">
    <property type="nucleotide sequence ID" value="NZ_BMQA01000005.1"/>
</dbReference>
<dbReference type="AlphaFoldDB" id="A0A917NLD7"/>
<keyword evidence="5 6" id="KW-0472">Membrane</keyword>
<organism evidence="8 9">
    <name type="scientific">Streptomyces brasiliensis</name>
    <dbReference type="NCBI Taxonomy" id="1954"/>
    <lineage>
        <taxon>Bacteria</taxon>
        <taxon>Bacillati</taxon>
        <taxon>Actinomycetota</taxon>
        <taxon>Actinomycetes</taxon>
        <taxon>Kitasatosporales</taxon>
        <taxon>Streptomycetaceae</taxon>
        <taxon>Streptomyces</taxon>
    </lineage>
</organism>
<keyword evidence="9" id="KW-1185">Reference proteome</keyword>
<feature type="transmembrane region" description="Helical" evidence="6">
    <location>
        <begin position="198"/>
        <end position="222"/>
    </location>
</feature>
<feature type="transmembrane region" description="Helical" evidence="6">
    <location>
        <begin position="368"/>
        <end position="389"/>
    </location>
</feature>
<evidence type="ECO:0000313" key="9">
    <source>
        <dbReference type="Proteomes" id="UP000657574"/>
    </source>
</evidence>
<dbReference type="EMBL" id="BMQA01000005">
    <property type="protein sequence ID" value="GGJ09405.1"/>
    <property type="molecule type" value="Genomic_DNA"/>
</dbReference>
<protein>
    <submittedName>
        <fullName evidence="8">Membrane protein</fullName>
    </submittedName>
</protein>
<accession>A0A917NLD7</accession>
<comment type="caution">
    <text evidence="8">The sequence shown here is derived from an EMBL/GenBank/DDBJ whole genome shotgun (WGS) entry which is preliminary data.</text>
</comment>
<evidence type="ECO:0000256" key="1">
    <source>
        <dbReference type="ARBA" id="ARBA00004651"/>
    </source>
</evidence>
<keyword evidence="4 6" id="KW-1133">Transmembrane helix</keyword>
<evidence type="ECO:0000256" key="6">
    <source>
        <dbReference type="SAM" id="Phobius"/>
    </source>
</evidence>
<dbReference type="GO" id="GO:0005886">
    <property type="term" value="C:plasma membrane"/>
    <property type="evidence" value="ECO:0007669"/>
    <property type="project" value="UniProtKB-SubCell"/>
</dbReference>
<feature type="domain" description="ABC3 transporter permease C-terminal" evidence="7">
    <location>
        <begin position="656"/>
        <end position="762"/>
    </location>
</feature>
<feature type="transmembrane region" description="Helical" evidence="6">
    <location>
        <begin position="338"/>
        <end position="356"/>
    </location>
</feature>
<feature type="transmembrane region" description="Helical" evidence="6">
    <location>
        <begin position="738"/>
        <end position="758"/>
    </location>
</feature>
<evidence type="ECO:0000256" key="3">
    <source>
        <dbReference type="ARBA" id="ARBA00022692"/>
    </source>
</evidence>
<feature type="transmembrane region" description="Helical" evidence="6">
    <location>
        <begin position="296"/>
        <end position="317"/>
    </location>
</feature>
<comment type="subcellular location">
    <subcellularLocation>
        <location evidence="1">Cell membrane</location>
        <topology evidence="1">Multi-pass membrane protein</topology>
    </subcellularLocation>
</comment>
<evidence type="ECO:0000256" key="5">
    <source>
        <dbReference type="ARBA" id="ARBA00023136"/>
    </source>
</evidence>